<evidence type="ECO:0000256" key="9">
    <source>
        <dbReference type="ARBA" id="ARBA00022722"/>
    </source>
</evidence>
<keyword evidence="5 15" id="KW-0963">Cytoplasm</keyword>
<dbReference type="GO" id="GO:0006397">
    <property type="term" value="P:mRNA processing"/>
    <property type="evidence" value="ECO:0007669"/>
    <property type="project" value="UniProtKB-UniRule"/>
</dbReference>
<dbReference type="Gene3D" id="1.10.1520.10">
    <property type="entry name" value="Ribonuclease III domain"/>
    <property type="match status" value="1"/>
</dbReference>
<evidence type="ECO:0000256" key="4">
    <source>
        <dbReference type="ARBA" id="ARBA00011738"/>
    </source>
</evidence>
<dbReference type="GO" id="GO:0008033">
    <property type="term" value="P:tRNA processing"/>
    <property type="evidence" value="ECO:0007669"/>
    <property type="project" value="UniProtKB-KW"/>
</dbReference>
<dbReference type="EC" id="3.1.26.3" evidence="15"/>
<accession>A0A1D8K8I1</accession>
<evidence type="ECO:0000256" key="15">
    <source>
        <dbReference type="HAMAP-Rule" id="MF_00104"/>
    </source>
</evidence>
<evidence type="ECO:0000256" key="3">
    <source>
        <dbReference type="ARBA" id="ARBA00010183"/>
    </source>
</evidence>
<dbReference type="GO" id="GO:0004525">
    <property type="term" value="F:ribonuclease III activity"/>
    <property type="evidence" value="ECO:0007669"/>
    <property type="project" value="UniProtKB-UniRule"/>
</dbReference>
<evidence type="ECO:0000259" key="17">
    <source>
        <dbReference type="PROSITE" id="PS50142"/>
    </source>
</evidence>
<comment type="catalytic activity">
    <reaction evidence="1 15">
        <text>Endonucleolytic cleavage to 5'-phosphomonoester.</text>
        <dbReference type="EC" id="3.1.26.3"/>
    </reaction>
</comment>
<dbReference type="GO" id="GO:0010468">
    <property type="term" value="P:regulation of gene expression"/>
    <property type="evidence" value="ECO:0007669"/>
    <property type="project" value="TreeGrafter"/>
</dbReference>
<sequence>MTEASLPDWIPSALRASPLCLQALTHRSAGGSNYERLEFLGDALLGLIVAEWLYDSLPRASEGELSRVRASLVKRETLASIARERALGDYLRLGQGELKSGGFRRDSILADVVEALIGAHYLELGFEETRSFVHVLLGRRLEHLPSAESLKDPKTRLQERLQSTGRALPVYEIIEATGEPHQQNFRVRCSLSDADLTAEATGSSRRKAEQASAETMLELLDERGADAHGR</sequence>
<dbReference type="GO" id="GO:0006364">
    <property type="term" value="P:rRNA processing"/>
    <property type="evidence" value="ECO:0007669"/>
    <property type="project" value="UniProtKB-UniRule"/>
</dbReference>
<keyword evidence="10 15" id="KW-0479">Metal-binding</keyword>
<evidence type="ECO:0000256" key="12">
    <source>
        <dbReference type="ARBA" id="ARBA00022801"/>
    </source>
</evidence>
<keyword evidence="9 15" id="KW-0540">Nuclease</keyword>
<feature type="binding site" evidence="15">
    <location>
        <position position="111"/>
    </location>
    <ligand>
        <name>Mg(2+)</name>
        <dbReference type="ChEBI" id="CHEBI:18420"/>
    </ligand>
</feature>
<comment type="similarity">
    <text evidence="3">Belongs to the ribonuclease III family.</text>
</comment>
<evidence type="ECO:0000256" key="8">
    <source>
        <dbReference type="ARBA" id="ARBA00022694"/>
    </source>
</evidence>
<dbReference type="Pfam" id="PF14622">
    <property type="entry name" value="Ribonucleas_3_3"/>
    <property type="match status" value="1"/>
</dbReference>
<dbReference type="HAMAP" id="MF_00104">
    <property type="entry name" value="RNase_III"/>
    <property type="match status" value="1"/>
</dbReference>
<evidence type="ECO:0000256" key="13">
    <source>
        <dbReference type="ARBA" id="ARBA00022842"/>
    </source>
</evidence>
<dbReference type="InterPro" id="IPR014720">
    <property type="entry name" value="dsRBD_dom"/>
</dbReference>
<dbReference type="SUPFAM" id="SSF69065">
    <property type="entry name" value="RNase III domain-like"/>
    <property type="match status" value="1"/>
</dbReference>
<evidence type="ECO:0000313" key="19">
    <source>
        <dbReference type="Proteomes" id="UP000095342"/>
    </source>
</evidence>
<dbReference type="GO" id="GO:0042802">
    <property type="term" value="F:identical protein binding"/>
    <property type="evidence" value="ECO:0007669"/>
    <property type="project" value="UniProtKB-ARBA"/>
</dbReference>
<evidence type="ECO:0000313" key="18">
    <source>
        <dbReference type="EMBL" id="AOV17263.1"/>
    </source>
</evidence>
<dbReference type="InterPro" id="IPR000999">
    <property type="entry name" value="RNase_III_dom"/>
</dbReference>
<dbReference type="CDD" id="cd10845">
    <property type="entry name" value="DSRM_RNAse_III_family"/>
    <property type="match status" value="1"/>
</dbReference>
<dbReference type="Pfam" id="PF00035">
    <property type="entry name" value="dsrm"/>
    <property type="match status" value="1"/>
</dbReference>
<feature type="domain" description="RNase III" evidence="17">
    <location>
        <begin position="22"/>
        <end position="125"/>
    </location>
</feature>
<organism evidence="18 19">
    <name type="scientific">Acidihalobacter aeolianus</name>
    <dbReference type="NCBI Taxonomy" id="2792603"/>
    <lineage>
        <taxon>Bacteria</taxon>
        <taxon>Pseudomonadati</taxon>
        <taxon>Pseudomonadota</taxon>
        <taxon>Gammaproteobacteria</taxon>
        <taxon>Chromatiales</taxon>
        <taxon>Ectothiorhodospiraceae</taxon>
        <taxon>Acidihalobacter</taxon>
    </lineage>
</organism>
<keyword evidence="6 15" id="KW-0698">rRNA processing</keyword>
<feature type="binding site" evidence="15">
    <location>
        <position position="114"/>
    </location>
    <ligand>
        <name>Mg(2+)</name>
        <dbReference type="ChEBI" id="CHEBI:18420"/>
    </ligand>
</feature>
<feature type="domain" description="DRBM" evidence="16">
    <location>
        <begin position="152"/>
        <end position="222"/>
    </location>
</feature>
<dbReference type="GO" id="GO:0046872">
    <property type="term" value="F:metal ion binding"/>
    <property type="evidence" value="ECO:0007669"/>
    <property type="project" value="UniProtKB-KW"/>
</dbReference>
<reference evidence="18 19" key="1">
    <citation type="submission" date="2016-09" db="EMBL/GenBank/DDBJ databases">
        <title>Acidihalobacter prosperus V6 (DSM14174).</title>
        <authorList>
            <person name="Khaleque H.N."/>
            <person name="Ramsay J.P."/>
            <person name="Murphy R.J.T."/>
            <person name="Kaksonen A.H."/>
            <person name="Boxall N.J."/>
            <person name="Watkin E.L.J."/>
        </authorList>
    </citation>
    <scope>NUCLEOTIDE SEQUENCE [LARGE SCALE GENOMIC DNA]</scope>
    <source>
        <strain evidence="18 19">V6</strain>
    </source>
</reference>
<proteinExistence type="inferred from homology"/>
<protein>
    <recommendedName>
        <fullName evidence="15">Ribonuclease 3</fullName>
        <ecNumber evidence="15">3.1.26.3</ecNumber>
    </recommendedName>
    <alternativeName>
        <fullName evidence="15">Ribonuclease III</fullName>
        <shortName evidence="15">RNase III</shortName>
    </alternativeName>
</protein>
<dbReference type="PROSITE" id="PS00517">
    <property type="entry name" value="RNASE_3_1"/>
    <property type="match status" value="1"/>
</dbReference>
<feature type="binding site" evidence="15">
    <location>
        <position position="38"/>
    </location>
    <ligand>
        <name>Mg(2+)</name>
        <dbReference type="ChEBI" id="CHEBI:18420"/>
    </ligand>
</feature>
<keyword evidence="13 15" id="KW-0460">Magnesium</keyword>
<dbReference type="CDD" id="cd00593">
    <property type="entry name" value="RIBOc"/>
    <property type="match status" value="1"/>
</dbReference>
<dbReference type="NCBIfam" id="TIGR02191">
    <property type="entry name" value="RNaseIII"/>
    <property type="match status" value="1"/>
</dbReference>
<dbReference type="KEGG" id="aaeo:BJI67_09475"/>
<evidence type="ECO:0000259" key="16">
    <source>
        <dbReference type="PROSITE" id="PS50137"/>
    </source>
</evidence>
<keyword evidence="14 15" id="KW-0694">RNA-binding</keyword>
<evidence type="ECO:0000256" key="7">
    <source>
        <dbReference type="ARBA" id="ARBA00022664"/>
    </source>
</evidence>
<comment type="cofactor">
    <cofactor evidence="15">
        <name>Mg(2+)</name>
        <dbReference type="ChEBI" id="CHEBI:18420"/>
    </cofactor>
</comment>
<keyword evidence="19" id="KW-1185">Reference proteome</keyword>
<evidence type="ECO:0000256" key="5">
    <source>
        <dbReference type="ARBA" id="ARBA00022490"/>
    </source>
</evidence>
<dbReference type="RefSeq" id="WP_070072830.1">
    <property type="nucleotide sequence ID" value="NZ_CP017448.1"/>
</dbReference>
<dbReference type="SUPFAM" id="SSF54768">
    <property type="entry name" value="dsRNA-binding domain-like"/>
    <property type="match status" value="1"/>
</dbReference>
<comment type="function">
    <text evidence="15">Digests double-stranded RNA. Involved in the processing of primary rRNA transcript to yield the immediate precursors to the large and small rRNAs (23S and 16S). Processes some mRNAs, and tRNAs when they are encoded in the rRNA operon. Processes pre-crRNA and tracrRNA of type II CRISPR loci if present in the organism.</text>
</comment>
<dbReference type="PROSITE" id="PS50142">
    <property type="entry name" value="RNASE_3_2"/>
    <property type="match status" value="1"/>
</dbReference>
<feature type="active site" evidence="15">
    <location>
        <position position="114"/>
    </location>
</feature>
<dbReference type="SMART" id="SM00535">
    <property type="entry name" value="RIBOc"/>
    <property type="match status" value="1"/>
</dbReference>
<dbReference type="GO" id="GO:0003725">
    <property type="term" value="F:double-stranded RNA binding"/>
    <property type="evidence" value="ECO:0007669"/>
    <property type="project" value="TreeGrafter"/>
</dbReference>
<dbReference type="PROSITE" id="PS50137">
    <property type="entry name" value="DS_RBD"/>
    <property type="match status" value="1"/>
</dbReference>
<keyword evidence="7 15" id="KW-0507">mRNA processing</keyword>
<dbReference type="EMBL" id="CP017448">
    <property type="protein sequence ID" value="AOV17263.1"/>
    <property type="molecule type" value="Genomic_DNA"/>
</dbReference>
<gene>
    <name evidence="15" type="primary">rnc</name>
    <name evidence="18" type="ORF">BJI67_09475</name>
</gene>
<dbReference type="FunFam" id="3.30.160.20:FF:000003">
    <property type="entry name" value="Ribonuclease 3"/>
    <property type="match status" value="1"/>
</dbReference>
<name>A0A1D8K8I1_9GAMM</name>
<comment type="subunit">
    <text evidence="4 15">Homodimer.</text>
</comment>
<dbReference type="PANTHER" id="PTHR11207">
    <property type="entry name" value="RIBONUCLEASE III"/>
    <property type="match status" value="1"/>
</dbReference>
<dbReference type="SMART" id="SM00358">
    <property type="entry name" value="DSRM"/>
    <property type="match status" value="1"/>
</dbReference>
<dbReference type="InterPro" id="IPR036389">
    <property type="entry name" value="RNase_III_sf"/>
</dbReference>
<evidence type="ECO:0000256" key="11">
    <source>
        <dbReference type="ARBA" id="ARBA00022759"/>
    </source>
</evidence>
<dbReference type="AlphaFoldDB" id="A0A1D8K8I1"/>
<dbReference type="PANTHER" id="PTHR11207:SF0">
    <property type="entry name" value="RIBONUCLEASE 3"/>
    <property type="match status" value="1"/>
</dbReference>
<evidence type="ECO:0000256" key="1">
    <source>
        <dbReference type="ARBA" id="ARBA00000109"/>
    </source>
</evidence>
<comment type="subcellular location">
    <subcellularLocation>
        <location evidence="2 15">Cytoplasm</location>
    </subcellularLocation>
</comment>
<dbReference type="Proteomes" id="UP000095342">
    <property type="component" value="Chromosome"/>
</dbReference>
<evidence type="ECO:0000256" key="10">
    <source>
        <dbReference type="ARBA" id="ARBA00022723"/>
    </source>
</evidence>
<dbReference type="Gene3D" id="3.30.160.20">
    <property type="match status" value="1"/>
</dbReference>
<feature type="active site" evidence="15">
    <location>
        <position position="42"/>
    </location>
</feature>
<dbReference type="GO" id="GO:0005737">
    <property type="term" value="C:cytoplasm"/>
    <property type="evidence" value="ECO:0007669"/>
    <property type="project" value="UniProtKB-SubCell"/>
</dbReference>
<keyword evidence="15" id="KW-0699">rRNA-binding</keyword>
<dbReference type="FunFam" id="1.10.1520.10:FF:000001">
    <property type="entry name" value="Ribonuclease 3"/>
    <property type="match status" value="1"/>
</dbReference>
<evidence type="ECO:0000256" key="6">
    <source>
        <dbReference type="ARBA" id="ARBA00022552"/>
    </source>
</evidence>
<dbReference type="GO" id="GO:0019843">
    <property type="term" value="F:rRNA binding"/>
    <property type="evidence" value="ECO:0007669"/>
    <property type="project" value="UniProtKB-KW"/>
</dbReference>
<keyword evidence="11 15" id="KW-0255">Endonuclease</keyword>
<evidence type="ECO:0000256" key="14">
    <source>
        <dbReference type="ARBA" id="ARBA00022884"/>
    </source>
</evidence>
<keyword evidence="8 15" id="KW-0819">tRNA processing</keyword>
<keyword evidence="12 15" id="KW-0378">Hydrolase</keyword>
<dbReference type="InterPro" id="IPR011907">
    <property type="entry name" value="RNase_III"/>
</dbReference>
<evidence type="ECO:0000256" key="2">
    <source>
        <dbReference type="ARBA" id="ARBA00004496"/>
    </source>
</evidence>